<organism evidence="1 2">
    <name type="scientific">Providencia phage PSTCR5</name>
    <dbReference type="NCBI Taxonomy" id="2783547"/>
    <lineage>
        <taxon>Viruses</taxon>
        <taxon>Duplodnaviria</taxon>
        <taxon>Heunggongvirae</taxon>
        <taxon>Uroviricota</taxon>
        <taxon>Caudoviricetes</taxon>
        <taxon>Demerecviridae</taxon>
        <taxon>Priunavirus</taxon>
        <taxon>Priunavirus PSTCR5</taxon>
    </lineage>
</organism>
<protein>
    <submittedName>
        <fullName evidence="1">Uncharacterized protein</fullName>
    </submittedName>
</protein>
<name>A0A873WQA1_9CAUD</name>
<evidence type="ECO:0000313" key="2">
    <source>
        <dbReference type="Proteomes" id="UP000663042"/>
    </source>
</evidence>
<dbReference type="RefSeq" id="YP_010113962.1">
    <property type="nucleotide sequence ID" value="NC_055910.1"/>
</dbReference>
<dbReference type="KEGG" id="vg:65132522"/>
<proteinExistence type="predicted"/>
<evidence type="ECO:0000313" key="1">
    <source>
        <dbReference type="EMBL" id="QPB12175.1"/>
    </source>
</evidence>
<accession>A0A873WQA1</accession>
<dbReference type="GeneID" id="65132522"/>
<dbReference type="Proteomes" id="UP000663042">
    <property type="component" value="Segment"/>
</dbReference>
<sequence length="102" mass="12246">MRFDIDSDVLRRTLDELRYICPKLREGENIFKINDDGVLNIHLLVEVLRGIYPAVTLVETSRMPHPESRVHTFFSRWFWTLKVRVDQTAFQHTFDSYYGREK</sequence>
<keyword evidence="2" id="KW-1185">Reference proteome</keyword>
<dbReference type="EMBL" id="MW057857">
    <property type="protein sequence ID" value="QPB12175.1"/>
    <property type="molecule type" value="Genomic_DNA"/>
</dbReference>
<reference evidence="1 2" key="1">
    <citation type="submission" date="2020-10" db="EMBL/GenBank/DDBJ databases">
        <title>Novel bacteriophages targeting Providencia spp. as potential agents for phage therapy.</title>
        <authorList>
            <person name="Rakov C."/>
            <person name="Alkalay-Oren S."/>
            <person name="Coppenhagen-Glazer S."/>
            <person name="Hazan R."/>
        </authorList>
    </citation>
    <scope>NUCLEOTIDE SEQUENCE [LARGE SCALE GENOMIC DNA]</scope>
</reference>